<sequence length="161" mass="18811">MNVGDHPHLVWLRQAITADSASKALLQQMMPLAEKWNRQWHGVLKRTHHQLLGTQLKHPRRRDWYALIVADELIPDMYRAQYFDRSGFGAHATYEMPEQVLENLIVEGYCLVVEGVFETLSCTREWAIGLYKKDLVRRIHQGELSIAEAELLLREYARQQS</sequence>
<dbReference type="EMBL" id="UAUF01000002">
    <property type="protein sequence ID" value="SPZ00243.1"/>
    <property type="molecule type" value="Genomic_DNA"/>
</dbReference>
<dbReference type="Proteomes" id="UP000250443">
    <property type="component" value="Unassembled WGS sequence"/>
</dbReference>
<gene>
    <name evidence="1" type="ORF">NCTC11842_00388</name>
</gene>
<evidence type="ECO:0000313" key="1">
    <source>
        <dbReference type="EMBL" id="SPZ00243.1"/>
    </source>
</evidence>
<protein>
    <submittedName>
        <fullName evidence="1">Uncharacterized protein</fullName>
    </submittedName>
</protein>
<evidence type="ECO:0000313" key="2">
    <source>
        <dbReference type="Proteomes" id="UP000250443"/>
    </source>
</evidence>
<name>A0A2X2BZ09_PSELU</name>
<dbReference type="AlphaFoldDB" id="A0A2X2BZ09"/>
<proteinExistence type="predicted"/>
<reference evidence="1 2" key="1">
    <citation type="submission" date="2018-06" db="EMBL/GenBank/DDBJ databases">
        <authorList>
            <consortium name="Pathogen Informatics"/>
            <person name="Doyle S."/>
        </authorList>
    </citation>
    <scope>NUCLEOTIDE SEQUENCE [LARGE SCALE GENOMIC DNA]</scope>
    <source>
        <strain evidence="1 2">NCTC11842</strain>
    </source>
</reference>
<organism evidence="1 2">
    <name type="scientific">Pseudomonas luteola</name>
    <dbReference type="NCBI Taxonomy" id="47886"/>
    <lineage>
        <taxon>Bacteria</taxon>
        <taxon>Pseudomonadati</taxon>
        <taxon>Pseudomonadota</taxon>
        <taxon>Gammaproteobacteria</taxon>
        <taxon>Pseudomonadales</taxon>
        <taxon>Pseudomonadaceae</taxon>
        <taxon>Pseudomonas</taxon>
    </lineage>
</organism>
<accession>A0A2X2BZ09</accession>
<dbReference type="RefSeq" id="WP_019365474.1">
    <property type="nucleotide sequence ID" value="NZ_CP053065.1"/>
</dbReference>